<reference evidence="1 2" key="2">
    <citation type="journal article" date="2022" name="Mol. Ecol. Resour.">
        <title>The genomes of chicory, endive, great burdock and yacon provide insights into Asteraceae paleo-polyploidization history and plant inulin production.</title>
        <authorList>
            <person name="Fan W."/>
            <person name="Wang S."/>
            <person name="Wang H."/>
            <person name="Wang A."/>
            <person name="Jiang F."/>
            <person name="Liu H."/>
            <person name="Zhao H."/>
            <person name="Xu D."/>
            <person name="Zhang Y."/>
        </authorList>
    </citation>
    <scope>NUCLEOTIDE SEQUENCE [LARGE SCALE GENOMIC DNA]</scope>
    <source>
        <strain evidence="2">cv. Niubang</strain>
    </source>
</reference>
<evidence type="ECO:0000313" key="1">
    <source>
        <dbReference type="EMBL" id="KAI3664909.1"/>
    </source>
</evidence>
<name>A0ACB8XDH4_ARCLA</name>
<accession>A0ACB8XDH4</accession>
<proteinExistence type="predicted"/>
<reference evidence="2" key="1">
    <citation type="journal article" date="2022" name="Mol. Ecol. Resour.">
        <title>The genomes of chicory, endive, great burdock and yacon provide insights into Asteraceae palaeo-polyploidization history and plant inulin production.</title>
        <authorList>
            <person name="Fan W."/>
            <person name="Wang S."/>
            <person name="Wang H."/>
            <person name="Wang A."/>
            <person name="Jiang F."/>
            <person name="Liu H."/>
            <person name="Zhao H."/>
            <person name="Xu D."/>
            <person name="Zhang Y."/>
        </authorList>
    </citation>
    <scope>NUCLEOTIDE SEQUENCE [LARGE SCALE GENOMIC DNA]</scope>
    <source>
        <strain evidence="2">cv. Niubang</strain>
    </source>
</reference>
<organism evidence="1 2">
    <name type="scientific">Arctium lappa</name>
    <name type="common">Greater burdock</name>
    <name type="synonym">Lappa major</name>
    <dbReference type="NCBI Taxonomy" id="4217"/>
    <lineage>
        <taxon>Eukaryota</taxon>
        <taxon>Viridiplantae</taxon>
        <taxon>Streptophyta</taxon>
        <taxon>Embryophyta</taxon>
        <taxon>Tracheophyta</taxon>
        <taxon>Spermatophyta</taxon>
        <taxon>Magnoliopsida</taxon>
        <taxon>eudicotyledons</taxon>
        <taxon>Gunneridae</taxon>
        <taxon>Pentapetalae</taxon>
        <taxon>asterids</taxon>
        <taxon>campanulids</taxon>
        <taxon>Asterales</taxon>
        <taxon>Asteraceae</taxon>
        <taxon>Carduoideae</taxon>
        <taxon>Cardueae</taxon>
        <taxon>Arctiinae</taxon>
        <taxon>Arctium</taxon>
    </lineage>
</organism>
<dbReference type="EMBL" id="CM042064">
    <property type="protein sequence ID" value="KAI3664909.1"/>
    <property type="molecule type" value="Genomic_DNA"/>
</dbReference>
<protein>
    <submittedName>
        <fullName evidence="1">Uncharacterized protein</fullName>
    </submittedName>
</protein>
<gene>
    <name evidence="1" type="ORF">L6452_43521</name>
</gene>
<dbReference type="Proteomes" id="UP001055879">
    <property type="component" value="Linkage Group LG18"/>
</dbReference>
<keyword evidence="2" id="KW-1185">Reference proteome</keyword>
<comment type="caution">
    <text evidence="1">The sequence shown here is derived from an EMBL/GenBank/DDBJ whole genome shotgun (WGS) entry which is preliminary data.</text>
</comment>
<sequence length="107" mass="13004">MFAERDYGKSEQEEKKYESRPQGRWKLIRYGTLSEFYDRMTTSVRLLNLRKQLPTFQNICRQVETLTKRHLAEIKFIFREAIQAEKILLHNKKTSSMELERFMLRSL</sequence>
<evidence type="ECO:0000313" key="2">
    <source>
        <dbReference type="Proteomes" id="UP001055879"/>
    </source>
</evidence>